<evidence type="ECO:0000259" key="3">
    <source>
        <dbReference type="Pfam" id="PF25581"/>
    </source>
</evidence>
<protein>
    <recommendedName>
        <fullName evidence="6">AttH domain-containing protein</fullName>
    </recommendedName>
</protein>
<dbReference type="RefSeq" id="XP_016209419.1">
    <property type="nucleotide sequence ID" value="XM_016362811.1"/>
</dbReference>
<dbReference type="HOGENOM" id="CLU_051719_1_0_1"/>
<sequence>MQFNQLWSLVGAASWLFSDIVCAKTYTIPNSANPGSQNIEYIAKATEFDGQKITPYPNSNSYEWWYFDAVSSTTQESVTIVFFETLGTTFPTSSDSYLSIQFAGTLEDGSYFIYAVPAKNTSVATVTTSGNGASGVWQDTGFSFEGSSTMTKYTVEVDNDEFGIYGTFVLNSVSPAHGPCGPACAGANEKLFNHVGWANAVPDANTVVNMTVNGSALQFNGYGYHDKNWGDTVFTDVVQSWYWGHGRLGPYSIVWFDALDTSGVEHTSGYITKGSTVIESSCASGSVVARPYGANADYPPQPSSGVPTGFDITFNTGTIGTVQVQATVETIQIPGVAGTTYGRYIGPLSGTVAGKNYTGTALFEQFKFASS</sequence>
<gene>
    <name evidence="4" type="ORF">PV09_08849</name>
</gene>
<dbReference type="VEuPathDB" id="FungiDB:PV09_08849"/>
<evidence type="ECO:0000259" key="2">
    <source>
        <dbReference type="Pfam" id="PF24137"/>
    </source>
</evidence>
<name>A0A0D1ZZV0_9PEZI</name>
<feature type="domain" description="AsqO/PenF-like C-terminal" evidence="3">
    <location>
        <begin position="236"/>
        <end position="367"/>
    </location>
</feature>
<reference evidence="4 5" key="1">
    <citation type="submission" date="2015-01" db="EMBL/GenBank/DDBJ databases">
        <title>The Genome Sequence of Ochroconis gallopava CBS43764.</title>
        <authorList>
            <consortium name="The Broad Institute Genomics Platform"/>
            <person name="Cuomo C."/>
            <person name="de Hoog S."/>
            <person name="Gorbushina A."/>
            <person name="Stielow B."/>
            <person name="Teixiera M."/>
            <person name="Abouelleil A."/>
            <person name="Chapman S.B."/>
            <person name="Priest M."/>
            <person name="Young S.K."/>
            <person name="Wortman J."/>
            <person name="Nusbaum C."/>
            <person name="Birren B."/>
        </authorList>
    </citation>
    <scope>NUCLEOTIDE SEQUENCE [LARGE SCALE GENOMIC DNA]</scope>
    <source>
        <strain evidence="4 5">CBS 43764</strain>
    </source>
</reference>
<dbReference type="InParanoid" id="A0A0D1ZZV0"/>
<dbReference type="Gene3D" id="2.40.370.10">
    <property type="entry name" value="AttH-like domain"/>
    <property type="match status" value="1"/>
</dbReference>
<feature type="domain" description="Diels-Alderase N-terminal" evidence="2">
    <location>
        <begin position="25"/>
        <end position="229"/>
    </location>
</feature>
<organism evidence="4 5">
    <name type="scientific">Verruconis gallopava</name>
    <dbReference type="NCBI Taxonomy" id="253628"/>
    <lineage>
        <taxon>Eukaryota</taxon>
        <taxon>Fungi</taxon>
        <taxon>Dikarya</taxon>
        <taxon>Ascomycota</taxon>
        <taxon>Pezizomycotina</taxon>
        <taxon>Dothideomycetes</taxon>
        <taxon>Pleosporomycetidae</taxon>
        <taxon>Venturiales</taxon>
        <taxon>Sympoventuriaceae</taxon>
        <taxon>Verruconis</taxon>
    </lineage>
</organism>
<feature type="chain" id="PRO_5002238138" description="AttH domain-containing protein" evidence="1">
    <location>
        <begin position="24"/>
        <end position="371"/>
    </location>
</feature>
<dbReference type="Pfam" id="PF25581">
    <property type="entry name" value="AsqO_C"/>
    <property type="match status" value="1"/>
</dbReference>
<dbReference type="InterPro" id="IPR023374">
    <property type="entry name" value="AttH-like_dom_sf"/>
</dbReference>
<proteinExistence type="predicted"/>
<dbReference type="InterPro" id="IPR057722">
    <property type="entry name" value="AsqO/PenF-like_C"/>
</dbReference>
<dbReference type="STRING" id="253628.A0A0D1ZZV0"/>
<feature type="signal peptide" evidence="1">
    <location>
        <begin position="1"/>
        <end position="23"/>
    </location>
</feature>
<dbReference type="EMBL" id="KN847576">
    <property type="protein sequence ID" value="KIV99549.1"/>
    <property type="molecule type" value="Genomic_DNA"/>
</dbReference>
<dbReference type="Pfam" id="PF24137">
    <property type="entry name" value="DA_N"/>
    <property type="match status" value="1"/>
</dbReference>
<evidence type="ECO:0008006" key="6">
    <source>
        <dbReference type="Google" id="ProtNLM"/>
    </source>
</evidence>
<accession>A0A0D1ZZV0</accession>
<dbReference type="GeneID" id="27316822"/>
<dbReference type="AlphaFoldDB" id="A0A0D1ZZV0"/>
<evidence type="ECO:0000313" key="4">
    <source>
        <dbReference type="EMBL" id="KIV99549.1"/>
    </source>
</evidence>
<dbReference type="Proteomes" id="UP000053259">
    <property type="component" value="Unassembled WGS sequence"/>
</dbReference>
<evidence type="ECO:0000313" key="5">
    <source>
        <dbReference type="Proteomes" id="UP000053259"/>
    </source>
</evidence>
<keyword evidence="1" id="KW-0732">Signal</keyword>
<dbReference type="SUPFAM" id="SSF159245">
    <property type="entry name" value="AttH-like"/>
    <property type="match status" value="1"/>
</dbReference>
<dbReference type="OrthoDB" id="3914164at2759"/>
<keyword evidence="5" id="KW-1185">Reference proteome</keyword>
<dbReference type="InterPro" id="IPR056402">
    <property type="entry name" value="DA_N"/>
</dbReference>
<evidence type="ECO:0000256" key="1">
    <source>
        <dbReference type="SAM" id="SignalP"/>
    </source>
</evidence>